<name>A0A1K1S5H1_9PSEU</name>
<protein>
    <submittedName>
        <fullName evidence="1">Uncharacterized protein</fullName>
    </submittedName>
</protein>
<dbReference type="AlphaFoldDB" id="A0A1K1S5H1"/>
<evidence type="ECO:0000313" key="1">
    <source>
        <dbReference type="EMBL" id="SFW79566.1"/>
    </source>
</evidence>
<organism evidence="1 2">
    <name type="scientific">Amycolatopsis australiensis</name>
    <dbReference type="NCBI Taxonomy" id="546364"/>
    <lineage>
        <taxon>Bacteria</taxon>
        <taxon>Bacillati</taxon>
        <taxon>Actinomycetota</taxon>
        <taxon>Actinomycetes</taxon>
        <taxon>Pseudonocardiales</taxon>
        <taxon>Pseudonocardiaceae</taxon>
        <taxon>Amycolatopsis</taxon>
    </lineage>
</organism>
<accession>A0A1K1S5H1</accession>
<sequence length="38" mass="3635">MTARTLVGDAGAAVCRAAQGRESGAVTCGAEVRAEGAA</sequence>
<keyword evidence="2" id="KW-1185">Reference proteome</keyword>
<dbReference type="Proteomes" id="UP000182740">
    <property type="component" value="Unassembled WGS sequence"/>
</dbReference>
<dbReference type="EMBL" id="FPJG01000006">
    <property type="protein sequence ID" value="SFW79566.1"/>
    <property type="molecule type" value="Genomic_DNA"/>
</dbReference>
<evidence type="ECO:0000313" key="2">
    <source>
        <dbReference type="Proteomes" id="UP000182740"/>
    </source>
</evidence>
<reference evidence="2" key="1">
    <citation type="submission" date="2016-11" db="EMBL/GenBank/DDBJ databases">
        <authorList>
            <person name="Varghese N."/>
            <person name="Submissions S."/>
        </authorList>
    </citation>
    <scope>NUCLEOTIDE SEQUENCE [LARGE SCALE GENOMIC DNA]</scope>
    <source>
        <strain evidence="2">DSM 44671</strain>
    </source>
</reference>
<proteinExistence type="predicted"/>
<gene>
    <name evidence="1" type="ORF">SAMN04489730_4769</name>
</gene>